<feature type="transmembrane region" description="Helical" evidence="1">
    <location>
        <begin position="21"/>
        <end position="39"/>
    </location>
</feature>
<comment type="caution">
    <text evidence="2">The sequence shown here is derived from an EMBL/GenBank/DDBJ whole genome shotgun (WGS) entry which is preliminary data.</text>
</comment>
<organism evidence="2 3">
    <name type="scientific">Niallia endozanthoxylica</name>
    <dbReference type="NCBI Taxonomy" id="2036016"/>
    <lineage>
        <taxon>Bacteria</taxon>
        <taxon>Bacillati</taxon>
        <taxon>Bacillota</taxon>
        <taxon>Bacilli</taxon>
        <taxon>Bacillales</taxon>
        <taxon>Bacillaceae</taxon>
        <taxon>Niallia</taxon>
    </lineage>
</organism>
<dbReference type="AlphaFoldDB" id="A0A5J5I6N2"/>
<dbReference type="Proteomes" id="UP000326671">
    <property type="component" value="Unassembled WGS sequence"/>
</dbReference>
<dbReference type="EMBL" id="VYKL01000002">
    <property type="protein sequence ID" value="KAA9032432.1"/>
    <property type="molecule type" value="Genomic_DNA"/>
</dbReference>
<name>A0A5J5I6N2_9BACI</name>
<keyword evidence="1" id="KW-1133">Transmembrane helix</keyword>
<evidence type="ECO:0000313" key="2">
    <source>
        <dbReference type="EMBL" id="KAA9032432.1"/>
    </source>
</evidence>
<evidence type="ECO:0008006" key="4">
    <source>
        <dbReference type="Google" id="ProtNLM"/>
    </source>
</evidence>
<keyword evidence="1" id="KW-0812">Transmembrane</keyword>
<protein>
    <recommendedName>
        <fullName evidence="4">2TM domain-containing protein</fullName>
    </recommendedName>
</protein>
<accession>A0A5J5I6N2</accession>
<keyword evidence="3" id="KW-1185">Reference proteome</keyword>
<keyword evidence="1" id="KW-0472">Membrane</keyword>
<gene>
    <name evidence="2" type="ORF">F4V44_00155</name>
</gene>
<reference evidence="2 3" key="1">
    <citation type="submission" date="2019-09" db="EMBL/GenBank/DDBJ databases">
        <title>Whole genome sequences of isolates from the Mars Exploration Rovers.</title>
        <authorList>
            <person name="Seuylemezian A."/>
            <person name="Vaishampayan P."/>
        </authorList>
    </citation>
    <scope>NUCLEOTIDE SEQUENCE [LARGE SCALE GENOMIC DNA]</scope>
    <source>
        <strain evidence="2 3">MER_TA_151</strain>
    </source>
</reference>
<sequence>MLSNTFKRAEEDLARAQKQQKIVFGICVIMTFYLVINLIVLQHILYLVLIPVAWSLYFLKIGFDKWSRRIIEERKEKDKDFL</sequence>
<feature type="transmembrane region" description="Helical" evidence="1">
    <location>
        <begin position="45"/>
        <end position="63"/>
    </location>
</feature>
<dbReference type="RefSeq" id="WP_150437966.1">
    <property type="nucleotide sequence ID" value="NZ_VYKL01000002.1"/>
</dbReference>
<evidence type="ECO:0000256" key="1">
    <source>
        <dbReference type="SAM" id="Phobius"/>
    </source>
</evidence>
<proteinExistence type="predicted"/>
<evidence type="ECO:0000313" key="3">
    <source>
        <dbReference type="Proteomes" id="UP000326671"/>
    </source>
</evidence>